<name>A0A2S3Z849_9MICO</name>
<dbReference type="Pfam" id="PF05960">
    <property type="entry name" value="DUF885"/>
    <property type="match status" value="1"/>
</dbReference>
<dbReference type="AlphaFoldDB" id="A0A2S3Z849"/>
<dbReference type="PANTHER" id="PTHR33361:SF2">
    <property type="entry name" value="DUF885 DOMAIN-CONTAINING PROTEIN"/>
    <property type="match status" value="1"/>
</dbReference>
<sequence length="558" mass="61463">MTLNEGRTPTPVDQIAEGWVDTLVSLDPTVGTYIGRSADGSGFADYSPDGHAAYVQAAADTIRLLDDSVPVDDVDRVTRTDLRSSLALDLESSAAGLQLRDLNVIASPAQGIREVFDLMPTATVEDWRNISARLGAVPAAISGYIDSLSVGIEQGITPARRQVREVLDQARRNAANDGFFNHFVADASLEHGSLPASLATDLGAGAHAAATAYERLATFLADELEPRATEQDAVGRDLYALRSRHFLGATIDLDETYEWGIQELARMTEEQESVARQIKPGATVLEAIAFLDTDPARKLHGTDALQRWMQETSDRAVAELGATQFDIPEEIRRLECLIAPTQEGGIYYTGPTDDFSRPGRMWWSVPAGVTEFDTWRELTTVYHEGIPGHHLQIGQAVYNRASLNTWRRQLAGTSGHAEGWALYAERLMEQLGYLDDPADRLGMLDGQRMRAARVVLDIGVHLGKKVPDGSQTWTADYAFDFLARNVNMNDGFVKFEVNRYLGWPGQAPSYKVGQRIWEQLRDDAMAREGTGFDIKEFHRRALDLGGVGLDTLRSTLQN</sequence>
<comment type="caution">
    <text evidence="1">The sequence shown here is derived from an EMBL/GenBank/DDBJ whole genome shotgun (WGS) entry which is preliminary data.</text>
</comment>
<evidence type="ECO:0000313" key="2">
    <source>
        <dbReference type="Proteomes" id="UP000237104"/>
    </source>
</evidence>
<reference evidence="1 2" key="1">
    <citation type="submission" date="2018-01" db="EMBL/GenBank/DDBJ databases">
        <title>Cryobacterium sp. nov., from glaciers in China.</title>
        <authorList>
            <person name="Liu Q."/>
            <person name="Xin Y.-H."/>
        </authorList>
    </citation>
    <scope>NUCLEOTIDE SEQUENCE [LARGE SCALE GENOMIC DNA]</scope>
    <source>
        <strain evidence="1 2">TMB1-8</strain>
    </source>
</reference>
<protein>
    <submittedName>
        <fullName evidence="1">DUF885 domain-containing protein</fullName>
    </submittedName>
</protein>
<gene>
    <name evidence="1" type="ORF">C3B59_14055</name>
</gene>
<dbReference type="EMBL" id="PPXF01000058">
    <property type="protein sequence ID" value="POH61729.1"/>
    <property type="molecule type" value="Genomic_DNA"/>
</dbReference>
<evidence type="ECO:0000313" key="1">
    <source>
        <dbReference type="EMBL" id="POH61729.1"/>
    </source>
</evidence>
<dbReference type="OrthoDB" id="9760040at2"/>
<dbReference type="RefSeq" id="WP_103431871.1">
    <property type="nucleotide sequence ID" value="NZ_PPXF01000058.1"/>
</dbReference>
<dbReference type="InterPro" id="IPR010281">
    <property type="entry name" value="DUF885"/>
</dbReference>
<organism evidence="1 2">
    <name type="scientific">Cryobacterium zongtaii</name>
    <dbReference type="NCBI Taxonomy" id="1259217"/>
    <lineage>
        <taxon>Bacteria</taxon>
        <taxon>Bacillati</taxon>
        <taxon>Actinomycetota</taxon>
        <taxon>Actinomycetes</taxon>
        <taxon>Micrococcales</taxon>
        <taxon>Microbacteriaceae</taxon>
        <taxon>Cryobacterium</taxon>
    </lineage>
</organism>
<accession>A0A2S3Z849</accession>
<proteinExistence type="predicted"/>
<dbReference type="Proteomes" id="UP000237104">
    <property type="component" value="Unassembled WGS sequence"/>
</dbReference>
<dbReference type="PANTHER" id="PTHR33361">
    <property type="entry name" value="GLR0591 PROTEIN"/>
    <property type="match status" value="1"/>
</dbReference>